<dbReference type="Proteomes" id="UP000003221">
    <property type="component" value="Unassembled WGS sequence"/>
</dbReference>
<feature type="domain" description="Toprim" evidence="1">
    <location>
        <begin position="317"/>
        <end position="437"/>
    </location>
</feature>
<evidence type="ECO:0000313" key="4">
    <source>
        <dbReference type="Proteomes" id="UP000003221"/>
    </source>
</evidence>
<sequence length="451" mass="50923">MLRAPGGPRALFLKFCVVGFSLSSAPQKALRNSQCQIREIIMTYASPALRRNPQEVSEHFIKLVHARIAEVSGWKYIFERIPAFKDACAKAPSQVPCPFTGAGKSKFRFRQKDLYTGCAIHNDFPVNEFCDGIDVLAKYYELSKTQTCKKILSDFFGMDLHAPLTDADIENERRYKSAVRATETLDREEVAKRMRKLDVMYHYTGEIKPNTPVALYLRNRGISRLLSHLPKDLGFNNRIYYWDKDKQKSIIYPGMIAIYRDTRGRPLTIHRTYVDKNGDKAPVENPKLMMKPPADMTGGSIQLFDPHYDSGSSTWTLGVAEGIENALSVVEATSTPCWAASSAWCLENVTVPDFLLPPPDVKSINFYIWADKDIANSQGTRAGIEAAQRLQSRMVEFLAKRYPASKLTIEVFEPAQDIPDGKKGIDWNDVLQLTGQDGFPIHWAPECLNQL</sequence>
<dbReference type="CDD" id="cd01029">
    <property type="entry name" value="TOPRIM_primases"/>
    <property type="match status" value="1"/>
</dbReference>
<dbReference type="Pfam" id="PF13362">
    <property type="entry name" value="Toprim_3"/>
    <property type="match status" value="1"/>
</dbReference>
<organism evidence="3 4">
    <name type="scientific">Salmonella enterica subsp. enterica serovar Montevideo str. S5-403</name>
    <dbReference type="NCBI Taxonomy" id="913242"/>
    <lineage>
        <taxon>Bacteria</taxon>
        <taxon>Pseudomonadati</taxon>
        <taxon>Pseudomonadota</taxon>
        <taxon>Gammaproteobacteria</taxon>
        <taxon>Enterobacterales</taxon>
        <taxon>Enterobacteriaceae</taxon>
        <taxon>Salmonella</taxon>
    </lineage>
</organism>
<gene>
    <name evidence="3" type="ORF">LTSEMON_6305</name>
</gene>
<dbReference type="InterPro" id="IPR055570">
    <property type="entry name" value="DUF7146"/>
</dbReference>
<dbReference type="InterPro" id="IPR034154">
    <property type="entry name" value="TOPRIM_DnaG/twinkle"/>
</dbReference>
<proteinExistence type="predicted"/>
<evidence type="ECO:0000259" key="2">
    <source>
        <dbReference type="Pfam" id="PF23639"/>
    </source>
</evidence>
<feature type="domain" description="DUF7146" evidence="2">
    <location>
        <begin position="195"/>
        <end position="294"/>
    </location>
</feature>
<comment type="caution">
    <text evidence="3">The sequence shown here is derived from an EMBL/GenBank/DDBJ whole genome shotgun (WGS) entry which is preliminary data.</text>
</comment>
<dbReference type="EMBL" id="AFCS01000001">
    <property type="protein sequence ID" value="EHC84206.1"/>
    <property type="molecule type" value="Genomic_DNA"/>
</dbReference>
<accession>G5PX36</accession>
<name>G5PX36_SALMO</name>
<dbReference type="Pfam" id="PF23639">
    <property type="entry name" value="DUF7146"/>
    <property type="match status" value="1"/>
</dbReference>
<reference evidence="3 4" key="1">
    <citation type="journal article" date="2011" name="BMC Genomics">
        <title>Genome sequencing reveals diversification of virulence factor content and possible host adaptation in distinct subpopulations of Salmonella enterica.</title>
        <authorList>
            <person name="den Bakker H.C."/>
            <person name="Moreno Switt A.I."/>
            <person name="Govoni G."/>
            <person name="Cummings C.A."/>
            <person name="Ranieri M.L."/>
            <person name="Degoricija L."/>
            <person name="Hoelzer K."/>
            <person name="Rodriguez-Rivera L.D."/>
            <person name="Brown S."/>
            <person name="Bolchacova E."/>
            <person name="Furtado M.R."/>
            <person name="Wiedmann M."/>
        </authorList>
    </citation>
    <scope>NUCLEOTIDE SEQUENCE [LARGE SCALE GENOMIC DNA]</scope>
    <source>
        <strain evidence="3 4">S5-403</strain>
    </source>
</reference>
<protein>
    <submittedName>
        <fullName evidence="3">Uncharacterized protein</fullName>
    </submittedName>
</protein>
<evidence type="ECO:0000259" key="1">
    <source>
        <dbReference type="Pfam" id="PF13362"/>
    </source>
</evidence>
<evidence type="ECO:0000313" key="3">
    <source>
        <dbReference type="EMBL" id="EHC84206.1"/>
    </source>
</evidence>
<dbReference type="AlphaFoldDB" id="G5PX36"/>
<dbReference type="PATRIC" id="fig|913242.3.peg.1"/>
<dbReference type="InterPro" id="IPR006171">
    <property type="entry name" value="TOPRIM_dom"/>
</dbReference>